<feature type="compositionally biased region" description="Polar residues" evidence="1">
    <location>
        <begin position="73"/>
        <end position="90"/>
    </location>
</feature>
<evidence type="ECO:0000256" key="1">
    <source>
        <dbReference type="SAM" id="MobiDB-lite"/>
    </source>
</evidence>
<protein>
    <submittedName>
        <fullName evidence="2">Uncharacterized protein</fullName>
    </submittedName>
</protein>
<proteinExistence type="predicted"/>
<evidence type="ECO:0000313" key="3">
    <source>
        <dbReference type="Proteomes" id="UP001187192"/>
    </source>
</evidence>
<reference evidence="2" key="1">
    <citation type="submission" date="2023-07" db="EMBL/GenBank/DDBJ databases">
        <title>draft genome sequence of fig (Ficus carica).</title>
        <authorList>
            <person name="Takahashi T."/>
            <person name="Nishimura K."/>
        </authorList>
    </citation>
    <scope>NUCLEOTIDE SEQUENCE</scope>
</reference>
<feature type="region of interest" description="Disordered" evidence="1">
    <location>
        <begin position="71"/>
        <end position="90"/>
    </location>
</feature>
<name>A0AA88AWD5_FICCA</name>
<accession>A0AA88AWD5</accession>
<dbReference type="AlphaFoldDB" id="A0AA88AWD5"/>
<comment type="caution">
    <text evidence="2">The sequence shown here is derived from an EMBL/GenBank/DDBJ whole genome shotgun (WGS) entry which is preliminary data.</text>
</comment>
<keyword evidence="3" id="KW-1185">Reference proteome</keyword>
<dbReference type="Proteomes" id="UP001187192">
    <property type="component" value="Unassembled WGS sequence"/>
</dbReference>
<gene>
    <name evidence="2" type="ORF">TIFTF001_025060</name>
</gene>
<organism evidence="2 3">
    <name type="scientific">Ficus carica</name>
    <name type="common">Common fig</name>
    <dbReference type="NCBI Taxonomy" id="3494"/>
    <lineage>
        <taxon>Eukaryota</taxon>
        <taxon>Viridiplantae</taxon>
        <taxon>Streptophyta</taxon>
        <taxon>Embryophyta</taxon>
        <taxon>Tracheophyta</taxon>
        <taxon>Spermatophyta</taxon>
        <taxon>Magnoliopsida</taxon>
        <taxon>eudicotyledons</taxon>
        <taxon>Gunneridae</taxon>
        <taxon>Pentapetalae</taxon>
        <taxon>rosids</taxon>
        <taxon>fabids</taxon>
        <taxon>Rosales</taxon>
        <taxon>Moraceae</taxon>
        <taxon>Ficeae</taxon>
        <taxon>Ficus</taxon>
    </lineage>
</organism>
<evidence type="ECO:0000313" key="2">
    <source>
        <dbReference type="EMBL" id="GMN55948.1"/>
    </source>
</evidence>
<sequence length="90" mass="10327">MEVSRVVTIPVIDLSKSEKPILRFEKVYDERIFQCRQNMPHCKDHEVQNLKANEGNTARPDQLHVPVRKLVPPTSQEMEVTASKNSSDVL</sequence>
<dbReference type="EMBL" id="BTGU01000060">
    <property type="protein sequence ID" value="GMN55948.1"/>
    <property type="molecule type" value="Genomic_DNA"/>
</dbReference>